<dbReference type="Pfam" id="PF00892">
    <property type="entry name" value="EamA"/>
    <property type="match status" value="1"/>
</dbReference>
<keyword evidence="15" id="KW-1185">Reference proteome</keyword>
<dbReference type="Gene3D" id="1.10.3730.20">
    <property type="match status" value="1"/>
</dbReference>
<organism evidence="14 15">
    <name type="scientific">Paenibacillus algicola</name>
    <dbReference type="NCBI Taxonomy" id="2565926"/>
    <lineage>
        <taxon>Bacteria</taxon>
        <taxon>Bacillati</taxon>
        <taxon>Bacillota</taxon>
        <taxon>Bacilli</taxon>
        <taxon>Bacillales</taxon>
        <taxon>Paenibacillaceae</taxon>
        <taxon>Paenibacillus</taxon>
    </lineage>
</organism>
<dbReference type="EMBL" id="CP040396">
    <property type="protein sequence ID" value="QCT02941.1"/>
    <property type="molecule type" value="Genomic_DNA"/>
</dbReference>
<dbReference type="OrthoDB" id="513492at2"/>
<keyword evidence="5" id="KW-0997">Cell inner membrane</keyword>
<evidence type="ECO:0000256" key="11">
    <source>
        <dbReference type="ARBA" id="ARBA00023136"/>
    </source>
</evidence>
<dbReference type="InterPro" id="IPR000620">
    <property type="entry name" value="EamA_dom"/>
</dbReference>
<keyword evidence="10" id="KW-0443">Lipid metabolism</keyword>
<reference evidence="14 15" key="1">
    <citation type="submission" date="2019-05" db="EMBL/GenBank/DDBJ databases">
        <authorList>
            <person name="Chen C."/>
        </authorList>
    </citation>
    <scope>NUCLEOTIDE SEQUENCE [LARGE SCALE GENOMIC DNA]</scope>
    <source>
        <strain evidence="14 15">HB172198</strain>
    </source>
</reference>
<feature type="transmembrane region" description="Helical" evidence="12">
    <location>
        <begin position="44"/>
        <end position="63"/>
    </location>
</feature>
<keyword evidence="8" id="KW-0448">Lipopolysaccharide biosynthesis</keyword>
<protein>
    <recommendedName>
        <fullName evidence="13">EamA domain-containing protein</fullName>
    </recommendedName>
</protein>
<evidence type="ECO:0000256" key="9">
    <source>
        <dbReference type="ARBA" id="ARBA00022989"/>
    </source>
</evidence>
<dbReference type="Proteomes" id="UP000300879">
    <property type="component" value="Chromosome"/>
</dbReference>
<keyword evidence="3" id="KW-1003">Cell membrane</keyword>
<dbReference type="PANTHER" id="PTHR30561:SF9">
    <property type="entry name" value="4-AMINO-4-DEOXY-L-ARABINOSE-PHOSPHOUNDECAPRENOL FLIPPASE SUBUNIT ARNF-RELATED"/>
    <property type="match status" value="1"/>
</dbReference>
<keyword evidence="9 12" id="KW-1133">Transmembrane helix</keyword>
<comment type="subcellular location">
    <subcellularLocation>
        <location evidence="1">Cell membrane</location>
        <topology evidence="1">Multi-pass membrane protein</topology>
    </subcellularLocation>
</comment>
<evidence type="ECO:0000256" key="12">
    <source>
        <dbReference type="SAM" id="Phobius"/>
    </source>
</evidence>
<feature type="domain" description="EamA" evidence="13">
    <location>
        <begin position="9"/>
        <end position="113"/>
    </location>
</feature>
<evidence type="ECO:0000313" key="14">
    <source>
        <dbReference type="EMBL" id="QCT02941.1"/>
    </source>
</evidence>
<dbReference type="AlphaFoldDB" id="A0A4P8XN08"/>
<evidence type="ECO:0000256" key="8">
    <source>
        <dbReference type="ARBA" id="ARBA00022985"/>
    </source>
</evidence>
<comment type="similarity">
    <text evidence="2">Belongs to the EamA transporter family.</text>
</comment>
<sequence length="114" mass="12681">MSIFISYGLLFLNIMLLVSGQILFKLGLESSGGLQWMKLFTSMYVWSGLVLYGAATVIWFAVLSRLPLSIAYPLQSIAYVLALIPAFFLFHETMSFSKLIGIALIITGAYFIVK</sequence>
<dbReference type="PANTHER" id="PTHR30561">
    <property type="entry name" value="SMR FAMILY PROTON-DEPENDENT DRUG EFFLUX TRANSPORTER SUGE"/>
    <property type="match status" value="1"/>
</dbReference>
<evidence type="ECO:0000256" key="5">
    <source>
        <dbReference type="ARBA" id="ARBA00022519"/>
    </source>
</evidence>
<feature type="transmembrane region" description="Helical" evidence="12">
    <location>
        <begin position="70"/>
        <end position="90"/>
    </location>
</feature>
<accession>A0A4P8XN08</accession>
<evidence type="ECO:0000256" key="6">
    <source>
        <dbReference type="ARBA" id="ARBA00022556"/>
    </source>
</evidence>
<keyword evidence="4" id="KW-0444">Lipid biosynthesis</keyword>
<evidence type="ECO:0000256" key="3">
    <source>
        <dbReference type="ARBA" id="ARBA00022475"/>
    </source>
</evidence>
<dbReference type="SUPFAM" id="SSF103481">
    <property type="entry name" value="Multidrug resistance efflux transporter EmrE"/>
    <property type="match status" value="1"/>
</dbReference>
<dbReference type="GO" id="GO:0009103">
    <property type="term" value="P:lipopolysaccharide biosynthetic process"/>
    <property type="evidence" value="ECO:0007669"/>
    <property type="project" value="UniProtKB-KW"/>
</dbReference>
<keyword evidence="6" id="KW-0441">Lipid A biosynthesis</keyword>
<evidence type="ECO:0000256" key="4">
    <source>
        <dbReference type="ARBA" id="ARBA00022516"/>
    </source>
</evidence>
<evidence type="ECO:0000256" key="7">
    <source>
        <dbReference type="ARBA" id="ARBA00022692"/>
    </source>
</evidence>
<dbReference type="GO" id="GO:0022857">
    <property type="term" value="F:transmembrane transporter activity"/>
    <property type="evidence" value="ECO:0007669"/>
    <property type="project" value="InterPro"/>
</dbReference>
<dbReference type="InterPro" id="IPR000390">
    <property type="entry name" value="Small_drug/metabolite_transptr"/>
</dbReference>
<dbReference type="GO" id="GO:0005886">
    <property type="term" value="C:plasma membrane"/>
    <property type="evidence" value="ECO:0007669"/>
    <property type="project" value="UniProtKB-SubCell"/>
</dbReference>
<gene>
    <name evidence="14" type="ORF">E6C60_2228</name>
</gene>
<keyword evidence="11 12" id="KW-0472">Membrane</keyword>
<feature type="transmembrane region" description="Helical" evidence="12">
    <location>
        <begin position="96"/>
        <end position="113"/>
    </location>
</feature>
<evidence type="ECO:0000259" key="13">
    <source>
        <dbReference type="Pfam" id="PF00892"/>
    </source>
</evidence>
<keyword evidence="7 12" id="KW-0812">Transmembrane</keyword>
<evidence type="ECO:0000313" key="15">
    <source>
        <dbReference type="Proteomes" id="UP000300879"/>
    </source>
</evidence>
<feature type="transmembrane region" description="Helical" evidence="12">
    <location>
        <begin position="7"/>
        <end position="24"/>
    </location>
</feature>
<evidence type="ECO:0000256" key="1">
    <source>
        <dbReference type="ARBA" id="ARBA00004651"/>
    </source>
</evidence>
<proteinExistence type="inferred from homology"/>
<dbReference type="InterPro" id="IPR037185">
    <property type="entry name" value="EmrE-like"/>
</dbReference>
<evidence type="ECO:0000256" key="10">
    <source>
        <dbReference type="ARBA" id="ARBA00023098"/>
    </source>
</evidence>
<dbReference type="KEGG" id="palo:E6C60_2228"/>
<evidence type="ECO:0000256" key="2">
    <source>
        <dbReference type="ARBA" id="ARBA00007362"/>
    </source>
</evidence>
<dbReference type="RefSeq" id="WP_138225889.1">
    <property type="nucleotide sequence ID" value="NZ_CP040396.1"/>
</dbReference>
<name>A0A4P8XN08_9BACL</name>